<proteinExistence type="predicted"/>
<reference evidence="2" key="1">
    <citation type="submission" date="2018-12" db="EMBL/GenBank/DDBJ databases">
        <title>Complete genome sequence of Paenibacillus sp. MBLB1234.</title>
        <authorList>
            <person name="Nam Y.-D."/>
            <person name="Kang J."/>
            <person name="Chung W.-H."/>
            <person name="Park Y.S."/>
        </authorList>
    </citation>
    <scope>NUCLEOTIDE SEQUENCE [LARGE SCALE GENOMIC DNA]</scope>
    <source>
        <strain evidence="2">MBLB1234</strain>
    </source>
</reference>
<dbReference type="AlphaFoldDB" id="A0A3Q9I9U1"/>
<name>A0A3Q9I9U1_9BACL</name>
<sequence length="274" mass="31930">MDTVESDQPGEFIISSMELYFMINLLGEKGLPDQDTEAFVLQCCASDSAEQIWYEGRELLKRKGYFIPGTDGELRISAQLLIMLGHIYLAKKAYLLQYILDDREYEEFLYIHEDKIIRIECLKKDEGQYRLTYLNIDNNELVHSFGCTEQKLQNPGELPALMLSRSQFDEILSEATQLDVEELIEQLSNTTDEQEAMIALARCIKSNTSKGSLRFYLWNNNVWEVQYVQFMSNHHINWLIRSSAKHDEDWMIATPTSMENIQEMIKDWLAEPIS</sequence>
<keyword evidence="2" id="KW-1185">Reference proteome</keyword>
<evidence type="ECO:0000313" key="2">
    <source>
        <dbReference type="Proteomes" id="UP000270678"/>
    </source>
</evidence>
<gene>
    <name evidence="1" type="ORF">EI981_17085</name>
</gene>
<dbReference type="Proteomes" id="UP000270678">
    <property type="component" value="Chromosome"/>
</dbReference>
<accession>A0A3Q9I9U1</accession>
<evidence type="ECO:0000313" key="1">
    <source>
        <dbReference type="EMBL" id="AZS15979.1"/>
    </source>
</evidence>
<protein>
    <submittedName>
        <fullName evidence="1">Uncharacterized protein</fullName>
    </submittedName>
</protein>
<organism evidence="1 2">
    <name type="scientific">Paenibacillus lutimineralis</name>
    <dbReference type="NCBI Taxonomy" id="2707005"/>
    <lineage>
        <taxon>Bacteria</taxon>
        <taxon>Bacillati</taxon>
        <taxon>Bacillota</taxon>
        <taxon>Bacilli</taxon>
        <taxon>Bacillales</taxon>
        <taxon>Paenibacillaceae</taxon>
        <taxon>Paenibacillus</taxon>
    </lineage>
</organism>
<dbReference type="RefSeq" id="WP_127000154.1">
    <property type="nucleotide sequence ID" value="NZ_CP034346.1"/>
</dbReference>
<dbReference type="KEGG" id="plut:EI981_17085"/>
<dbReference type="OrthoDB" id="2828115at2"/>
<dbReference type="EMBL" id="CP034346">
    <property type="protein sequence ID" value="AZS15979.1"/>
    <property type="molecule type" value="Genomic_DNA"/>
</dbReference>